<evidence type="ECO:0000313" key="2">
    <source>
        <dbReference type="Ensembl" id="ENSCMUP00000002984.2"/>
    </source>
</evidence>
<organism evidence="2 3">
    <name type="scientific">Corvus moneduloides</name>
    <name type="common">New Caledonian crow</name>
    <dbReference type="NCBI Taxonomy" id="1196302"/>
    <lineage>
        <taxon>Eukaryota</taxon>
        <taxon>Metazoa</taxon>
        <taxon>Chordata</taxon>
        <taxon>Craniata</taxon>
        <taxon>Vertebrata</taxon>
        <taxon>Euteleostomi</taxon>
        <taxon>Archelosauria</taxon>
        <taxon>Archosauria</taxon>
        <taxon>Dinosauria</taxon>
        <taxon>Saurischia</taxon>
        <taxon>Theropoda</taxon>
        <taxon>Coelurosauria</taxon>
        <taxon>Aves</taxon>
        <taxon>Neognathae</taxon>
        <taxon>Neoaves</taxon>
        <taxon>Telluraves</taxon>
        <taxon>Australaves</taxon>
        <taxon>Passeriformes</taxon>
        <taxon>Corvoidea</taxon>
        <taxon>Corvidae</taxon>
        <taxon>Corvus</taxon>
    </lineage>
</organism>
<dbReference type="Ensembl" id="ENSCMUT00000003238.2">
    <property type="protein sequence ID" value="ENSCMUP00000002984.2"/>
    <property type="gene ID" value="ENSCMUG00000002023.2"/>
</dbReference>
<dbReference type="GO" id="GO:0031209">
    <property type="term" value="C:SCAR complex"/>
    <property type="evidence" value="ECO:0007669"/>
    <property type="project" value="TreeGrafter"/>
</dbReference>
<dbReference type="Proteomes" id="UP000694553">
    <property type="component" value="Unassembled WGS sequence"/>
</dbReference>
<dbReference type="InterPro" id="IPR019137">
    <property type="entry name" value="Nck-associated_protein-1"/>
</dbReference>
<reference evidence="2" key="2">
    <citation type="submission" date="2025-08" db="UniProtKB">
        <authorList>
            <consortium name="Ensembl"/>
        </authorList>
    </citation>
    <scope>IDENTIFICATION</scope>
</reference>
<feature type="region of interest" description="Disordered" evidence="1">
    <location>
        <begin position="729"/>
        <end position="762"/>
    </location>
</feature>
<keyword evidence="3" id="KW-1185">Reference proteome</keyword>
<evidence type="ECO:0000256" key="1">
    <source>
        <dbReference type="SAM" id="MobiDB-lite"/>
    </source>
</evidence>
<reference evidence="3" key="1">
    <citation type="submission" date="2019-10" db="EMBL/GenBank/DDBJ databases">
        <title>Corvus moneduloides (New Caledonian crow) genome, bCorMon1, primary haplotype.</title>
        <authorList>
            <person name="Rutz C."/>
            <person name="Fungtammasan C."/>
            <person name="Mountcastle J."/>
            <person name="Formenti G."/>
            <person name="Chow W."/>
            <person name="Howe K."/>
            <person name="Steele M.P."/>
            <person name="Fernandes J."/>
            <person name="Gilbert M.T.P."/>
            <person name="Fedrigo O."/>
            <person name="Jarvis E.D."/>
            <person name="Gemmell N."/>
        </authorList>
    </citation>
    <scope>NUCLEOTIDE SEQUENCE [LARGE SCALE GENOMIC DNA]</scope>
</reference>
<accession>A0A8U7NCV6</accession>
<dbReference type="GO" id="GO:0030031">
    <property type="term" value="P:cell projection assembly"/>
    <property type="evidence" value="ECO:0007669"/>
    <property type="project" value="TreeGrafter"/>
</dbReference>
<evidence type="ECO:0000313" key="3">
    <source>
        <dbReference type="Proteomes" id="UP000694553"/>
    </source>
</evidence>
<dbReference type="GO" id="GO:0048812">
    <property type="term" value="P:neuron projection morphogenesis"/>
    <property type="evidence" value="ECO:0007669"/>
    <property type="project" value="TreeGrafter"/>
</dbReference>
<dbReference type="PANTHER" id="PTHR12093">
    <property type="entry name" value="NCK-ASSOCIATED PROTEIN 1"/>
    <property type="match status" value="1"/>
</dbReference>
<dbReference type="PANTHER" id="PTHR12093:SF9">
    <property type="entry name" value="NCK-ASSOCIATED PROTEIN 1-LIKE"/>
    <property type="match status" value="1"/>
</dbReference>
<feature type="compositionally biased region" description="Basic and acidic residues" evidence="1">
    <location>
        <begin position="741"/>
        <end position="760"/>
    </location>
</feature>
<gene>
    <name evidence="2" type="primary">NCKAP1L</name>
</gene>
<accession>A0A8C3D8S3</accession>
<name>A0A8C3D8S3_CORMO</name>
<feature type="compositionally biased region" description="Basic residues" evidence="1">
    <location>
        <begin position="730"/>
        <end position="740"/>
    </location>
</feature>
<protein>
    <submittedName>
        <fullName evidence="2">NCK associated protein 1 like</fullName>
    </submittedName>
</protein>
<dbReference type="GO" id="GO:0030866">
    <property type="term" value="P:cortical actin cytoskeleton organization"/>
    <property type="evidence" value="ECO:0007669"/>
    <property type="project" value="TreeGrafter"/>
</dbReference>
<reference evidence="2" key="3">
    <citation type="submission" date="2025-09" db="UniProtKB">
        <authorList>
            <consortium name="Ensembl"/>
        </authorList>
    </citation>
    <scope>IDENTIFICATION</scope>
</reference>
<dbReference type="AlphaFoldDB" id="A0A8C3D8S3"/>
<dbReference type="OMA" id="LIWHVAS"/>
<dbReference type="Pfam" id="PF09735">
    <property type="entry name" value="Nckap1"/>
    <property type="match status" value="1"/>
</dbReference>
<sequence>MPPMVSGSAGIGRHWCPPRCCPPRCCPPRCCCPPHPVSPAHVPRGVTGWWQRRHVAPVAPARPGPAQEGEVGAWGLLGTVGVTRGCHRGATMSLPSVYGDKLAEKLTLLNERGRGVLVRVYHIKKTCSDPRTRPPFLGDKAMEASAKFIQKKFPHLDVRTSTQHLGPVHRDKGDIVRVLAPFYHTFLDVLEFRDHVYELLNTIDASQCFFDIHINYDFTKGYLDLVVTYVSLVLLLARTEERRLLLGLYHCAHEMSHGASEPGFARLAQMVLEYEHPLKKLPEEFGPHTKAVSSALLSLRAPLARRCQDAEQWRREQLLSLLGPAGDMLSPATCDSMACEYLSLEVMERWIILGFLVCPGALAAAPPCQELWRQALQGTLFVTLLRDEAIAVHKVTEELLGGLKGYGKRVADVKECRDHAVAHSPALHRGRRSFLRGAVRELVALLEDQPGLLGPKALLVFVALSLCRDEVSWLSRHAEHATKTKSPEDFADSRIAELLFALEQLRALVRRHRRVLGRYHRQYLARFDALVLSDVIQNLSVCPEEESVILSSFVSSLSALSAKEVDDKEQFDFTALRLDWFRLQAYTSVAKAALPLVSNGDVGRVMNLVVFHTRLLDQPEELLDEVSDLSHLCFYPRPLERMFAVTLEEPSMLRFTIAFPLLCAHFSRCLHPMCPEEYPQLEAAALGLCHKFLEELARVGSGCVLDACAEQHNLSQQLLPKHCAATISRARGKKTPKQPPRKGDPDRDKPGTESQRRDRTLTTNMDKLHLTLAELSLSLNHVPNFTVFGHKVTPAEYLSSHLETRLTRAIVAMAGYSQATQEVARPSEVLAGLGAYMGLVQRLGQLVALDTGRLLRAVLLQQSHPRDASGQPTLTAIYTDWYLEALLRQASTGAVLLSPALQAFTTVPREEQPPFSAAEFSDISEMRALAELIGPYGMKFLSENLMWHVGSQVTELKKLVAENMDTLVQLRCCRAEQRPALLSRLTSAENVLKRMTIIGEILSFRAMAQQGLREAFSQHCPFLMGPIECLADVVTPDTDIQVTLSIFELASAAGIPCEVDPALVTALAGNRTEGSSPEEDYKVSCLLLVFVAVSLPQLAADPASLYNPELDGYNNNLHCLAKAIVQVSAALFTIHNKNIETHLKEFLLLASVSLLQLGQEPDKVRARNRDSLVLLLHLIVAESSFLTLDMLESCFPYVLLRNAFREVCRDPPGPGRALPH</sequence>
<proteinExistence type="predicted"/>
<dbReference type="GO" id="GO:0016477">
    <property type="term" value="P:cell migration"/>
    <property type="evidence" value="ECO:0007669"/>
    <property type="project" value="TreeGrafter"/>
</dbReference>